<dbReference type="InterPro" id="IPR007621">
    <property type="entry name" value="TPM_dom"/>
</dbReference>
<sequence length="248" mass="27181">MKQYLMLMKQWGSRLKSLIVTTLLVVFTLSCIAASVISFATPSAIATGLFDLPNFDADQIWVVDTADAISSANQSKLSKTFKDLADETGQEVRMVAIRRLDYGETVDTLADEIFKDWYSNPEIQANQTLIVLDTLTNNAAIRTGDAAKGMVSTEIAESIIDDTVGYNIRKGNKYNQAFLDAGDRLVAVLSGQEDPGPPIMEDDIQIEGTFTKAEDTDDSSATIWVIGFLIVATVIPMATYYWYVGFGS</sequence>
<dbReference type="NCBIfam" id="NF047379">
    <property type="entry name" value="photo_II_Psb32"/>
    <property type="match status" value="1"/>
</dbReference>
<reference evidence="3" key="1">
    <citation type="journal article" date="2021" name="Antonie Van Leeuwenhoek">
        <title>Draft genome and description of Waterburya agarophytonicola gen. nov. sp. nov. (Pleurocapsales, Cyanobacteria): a seaweed symbiont.</title>
        <authorList>
            <person name="Bonthond G."/>
            <person name="Shalygin S."/>
            <person name="Bayer T."/>
            <person name="Weinberger F."/>
        </authorList>
    </citation>
    <scope>NUCLEOTIDE SEQUENCE</scope>
    <source>
        <strain evidence="3">KI4</strain>
    </source>
</reference>
<name>A0A964BPR6_9CYAN</name>
<evidence type="ECO:0000313" key="4">
    <source>
        <dbReference type="Proteomes" id="UP000729733"/>
    </source>
</evidence>
<organism evidence="3 4">
    <name type="scientific">Waterburya agarophytonicola KI4</name>
    <dbReference type="NCBI Taxonomy" id="2874699"/>
    <lineage>
        <taxon>Bacteria</taxon>
        <taxon>Bacillati</taxon>
        <taxon>Cyanobacteriota</taxon>
        <taxon>Cyanophyceae</taxon>
        <taxon>Pleurocapsales</taxon>
        <taxon>Hyellaceae</taxon>
        <taxon>Waterburya</taxon>
        <taxon>Waterburya agarophytonicola</taxon>
    </lineage>
</organism>
<keyword evidence="4" id="KW-1185">Reference proteome</keyword>
<feature type="domain" description="TPM" evidence="2">
    <location>
        <begin position="62"/>
        <end position="187"/>
    </location>
</feature>
<protein>
    <submittedName>
        <fullName evidence="3">TPM domain-containing protein</fullName>
    </submittedName>
</protein>
<comment type="caution">
    <text evidence="3">The sequence shown here is derived from an EMBL/GenBank/DDBJ whole genome shotgun (WGS) entry which is preliminary data.</text>
</comment>
<dbReference type="EMBL" id="JADWDC010000007">
    <property type="protein sequence ID" value="MCC0176243.1"/>
    <property type="molecule type" value="Genomic_DNA"/>
</dbReference>
<feature type="transmembrane region" description="Helical" evidence="1">
    <location>
        <begin position="221"/>
        <end position="243"/>
    </location>
</feature>
<evidence type="ECO:0000259" key="2">
    <source>
        <dbReference type="Pfam" id="PF04536"/>
    </source>
</evidence>
<proteinExistence type="predicted"/>
<keyword evidence="1" id="KW-0812">Transmembrane</keyword>
<evidence type="ECO:0000256" key="1">
    <source>
        <dbReference type="SAM" id="Phobius"/>
    </source>
</evidence>
<dbReference type="PROSITE" id="PS51257">
    <property type="entry name" value="PROKAR_LIPOPROTEIN"/>
    <property type="match status" value="1"/>
</dbReference>
<evidence type="ECO:0000313" key="3">
    <source>
        <dbReference type="EMBL" id="MCC0176243.1"/>
    </source>
</evidence>
<keyword evidence="1" id="KW-1133">Transmembrane helix</keyword>
<gene>
    <name evidence="3" type="ORF">I4641_04535</name>
</gene>
<dbReference type="PANTHER" id="PTHR30373">
    <property type="entry name" value="UPF0603 PROTEIN YGCG"/>
    <property type="match status" value="1"/>
</dbReference>
<dbReference type="AlphaFoldDB" id="A0A964BPR6"/>
<dbReference type="PANTHER" id="PTHR30373:SF2">
    <property type="entry name" value="UPF0603 PROTEIN YGCG"/>
    <property type="match status" value="1"/>
</dbReference>
<accession>A0A964BPR6</accession>
<keyword evidence="1" id="KW-0472">Membrane</keyword>
<dbReference type="Proteomes" id="UP000729733">
    <property type="component" value="Unassembled WGS sequence"/>
</dbReference>
<dbReference type="Pfam" id="PF04536">
    <property type="entry name" value="TPM_phosphatase"/>
    <property type="match status" value="1"/>
</dbReference>
<dbReference type="RefSeq" id="WP_229639282.1">
    <property type="nucleotide sequence ID" value="NZ_JADWDC010000007.1"/>
</dbReference>
<dbReference type="Gene3D" id="3.10.310.50">
    <property type="match status" value="1"/>
</dbReference>